<dbReference type="RefSeq" id="WP_172885285.1">
    <property type="nucleotide sequence ID" value="NZ_AP017313.1"/>
</dbReference>
<proteinExistence type="predicted"/>
<protein>
    <submittedName>
        <fullName evidence="1">Uncharacterized protein</fullName>
    </submittedName>
</protein>
<comment type="caution">
    <text evidence="1">The sequence shown here is derived from an EMBL/GenBank/DDBJ whole genome shotgun (WGS) entry which is preliminary data.</text>
</comment>
<evidence type="ECO:0000313" key="2">
    <source>
        <dbReference type="Proteomes" id="UP000539265"/>
    </source>
</evidence>
<dbReference type="EMBL" id="JACHWX010000016">
    <property type="protein sequence ID" value="MBB3057834.1"/>
    <property type="molecule type" value="Genomic_DNA"/>
</dbReference>
<dbReference type="Proteomes" id="UP000539265">
    <property type="component" value="Unassembled WGS sequence"/>
</dbReference>
<sequence>MDLVVDEHGENDFMRQFKKYVQREHMPNLFSGGDFNFGASHGNTMIQLADFIAGTLGRCFDETKISKESKDFLNILQPKITSLNHFPSDNRSYYTEAVKEEATFNPEIAAAGFNSANLFIDQKKVKSQYDTDQINCVKLLLLYFNNYGFNKYTGTKELIRHLTVGRPDSLTEHNFRTKVIGKVRDAGVLVVSSSAGENTGYKLPSSLEDLHKFISHGNSMIMPMLQRIKLFRDKIKLSTLNGTDIVEKNEFKELKKLLDSFK</sequence>
<gene>
    <name evidence="1" type="ORF">FHS11_004277</name>
</gene>
<reference evidence="1" key="1">
    <citation type="submission" date="2020-08" db="EMBL/GenBank/DDBJ databases">
        <title>Genomic Encyclopedia of Type Strains, Phase III (KMG-III): the genomes of soil and plant-associated and newly described type strains.</title>
        <authorList>
            <person name="Whitman W."/>
        </authorList>
    </citation>
    <scope>NUCLEOTIDE SEQUENCE [LARGE SCALE GENOMIC DNA]</scope>
    <source>
        <strain evidence="1">CECT 8628</strain>
    </source>
</reference>
<accession>A0A839SKR2</accession>
<organism evidence="1 2">
    <name type="scientific">Mucilaginibacter gotjawali</name>
    <dbReference type="NCBI Taxonomy" id="1550579"/>
    <lineage>
        <taxon>Bacteria</taxon>
        <taxon>Pseudomonadati</taxon>
        <taxon>Bacteroidota</taxon>
        <taxon>Sphingobacteriia</taxon>
        <taxon>Sphingobacteriales</taxon>
        <taxon>Sphingobacteriaceae</taxon>
        <taxon>Mucilaginibacter</taxon>
    </lineage>
</organism>
<keyword evidence="2" id="KW-1185">Reference proteome</keyword>
<evidence type="ECO:0000313" key="1">
    <source>
        <dbReference type="EMBL" id="MBB3057834.1"/>
    </source>
</evidence>
<name>A0A839SKR2_9SPHI</name>
<dbReference type="AlphaFoldDB" id="A0A839SKR2"/>